<dbReference type="PANTHER" id="PTHR24421">
    <property type="entry name" value="NITRATE/NITRITE SENSOR PROTEIN NARX-RELATED"/>
    <property type="match status" value="1"/>
</dbReference>
<accession>A0ABS7ZJI2</accession>
<keyword evidence="8" id="KW-1133">Transmembrane helix</keyword>
<name>A0ABS7ZJI2_9MICO</name>
<keyword evidence="8" id="KW-0472">Membrane</keyword>
<keyword evidence="8" id="KW-0812">Transmembrane</keyword>
<dbReference type="InterPro" id="IPR050482">
    <property type="entry name" value="Sensor_HK_TwoCompSys"/>
</dbReference>
<comment type="catalytic activity">
    <reaction evidence="1">
        <text>ATP + protein L-histidine = ADP + protein N-phospho-L-histidine.</text>
        <dbReference type="EC" id="2.7.13.3"/>
    </reaction>
</comment>
<evidence type="ECO:0000313" key="11">
    <source>
        <dbReference type="Proteomes" id="UP001319870"/>
    </source>
</evidence>
<keyword evidence="3" id="KW-0808">Transferase</keyword>
<dbReference type="PANTHER" id="PTHR24421:SF10">
    <property type="entry name" value="NITRATE_NITRITE SENSOR PROTEIN NARQ"/>
    <property type="match status" value="1"/>
</dbReference>
<keyword evidence="4" id="KW-0418">Kinase</keyword>
<dbReference type="CDD" id="cd16917">
    <property type="entry name" value="HATPase_UhpB-NarQ-NarX-like"/>
    <property type="match status" value="1"/>
</dbReference>
<proteinExistence type="predicted"/>
<protein>
    <recommendedName>
        <fullName evidence="2">histidine kinase</fullName>
        <ecNumber evidence="2">2.7.13.3</ecNumber>
    </recommendedName>
</protein>
<sequence length="398" mass="42884">MAGLIRQRSLSEHGRVALVFAVVNVALFAILDLSQWMGWGGLAAAKSKGVLGVVSEGLVLTSVNLVFGLLVIGGAFLFRVLSRPWATRLVAVAGLSAVFAMPRVLALLEIGTTPTGSLFGLVEGAVGIAAGTVAVGMALFAADLIEQARTEAQRREEEQARAARAVDELQAEEMRIRRMVSDQLHGTLQYRLVTVTAALDQLASDLAGGKETAVADIRRWAEALEEIRETEVRSLSHAVFPAGLEIGAVEAIELMLRRLPTAIATSVELGPRYRSHIAEEQGAALLPVTERLVAVYAVEEAVTNALKHGRARTVRVRAEAYPRQEPGHWVFEVTVDDDGSGPPDPVPPFHGLDRHRSRIESRGGVLELTTNPDGGGRLHFTLPFRREDDTTAAERPGR</sequence>
<evidence type="ECO:0000256" key="7">
    <source>
        <dbReference type="SAM" id="MobiDB-lite"/>
    </source>
</evidence>
<evidence type="ECO:0000256" key="6">
    <source>
        <dbReference type="SAM" id="Coils"/>
    </source>
</evidence>
<evidence type="ECO:0000256" key="1">
    <source>
        <dbReference type="ARBA" id="ARBA00000085"/>
    </source>
</evidence>
<evidence type="ECO:0000256" key="8">
    <source>
        <dbReference type="SAM" id="Phobius"/>
    </source>
</evidence>
<evidence type="ECO:0000259" key="9">
    <source>
        <dbReference type="Pfam" id="PF13581"/>
    </source>
</evidence>
<dbReference type="SUPFAM" id="SSF55874">
    <property type="entry name" value="ATPase domain of HSP90 chaperone/DNA topoisomerase II/histidine kinase"/>
    <property type="match status" value="1"/>
</dbReference>
<evidence type="ECO:0000256" key="3">
    <source>
        <dbReference type="ARBA" id="ARBA00022679"/>
    </source>
</evidence>
<comment type="caution">
    <text evidence="10">The sequence shown here is derived from an EMBL/GenBank/DDBJ whole genome shotgun (WGS) entry which is preliminary data.</text>
</comment>
<dbReference type="InterPro" id="IPR036890">
    <property type="entry name" value="HATPase_C_sf"/>
</dbReference>
<dbReference type="EC" id="2.7.13.3" evidence="2"/>
<feature type="region of interest" description="Disordered" evidence="7">
    <location>
        <begin position="337"/>
        <end position="356"/>
    </location>
</feature>
<dbReference type="Proteomes" id="UP001319870">
    <property type="component" value="Unassembled WGS sequence"/>
</dbReference>
<dbReference type="Gene3D" id="3.30.565.10">
    <property type="entry name" value="Histidine kinase-like ATPase, C-terminal domain"/>
    <property type="match status" value="1"/>
</dbReference>
<reference evidence="10 11" key="1">
    <citation type="submission" date="2021-09" db="EMBL/GenBank/DDBJ databases">
        <title>Isoptericola luteus sp. nov., a novel bacterium isolated from Harbin, the capital city of Heilongjiang province.</title>
        <authorList>
            <person name="Li J."/>
        </authorList>
    </citation>
    <scope>NUCLEOTIDE SEQUENCE [LARGE SCALE GENOMIC DNA]</scope>
    <source>
        <strain evidence="10 11">NEAU-Y5</strain>
    </source>
</reference>
<dbReference type="EMBL" id="JAIXCQ010000018">
    <property type="protein sequence ID" value="MCA5895186.1"/>
    <property type="molecule type" value="Genomic_DNA"/>
</dbReference>
<feature type="transmembrane region" description="Helical" evidence="8">
    <location>
        <begin position="125"/>
        <end position="145"/>
    </location>
</feature>
<evidence type="ECO:0000256" key="5">
    <source>
        <dbReference type="ARBA" id="ARBA00023012"/>
    </source>
</evidence>
<organism evidence="10 11">
    <name type="scientific">Isoptericola luteus</name>
    <dbReference type="NCBI Taxonomy" id="2879484"/>
    <lineage>
        <taxon>Bacteria</taxon>
        <taxon>Bacillati</taxon>
        <taxon>Actinomycetota</taxon>
        <taxon>Actinomycetes</taxon>
        <taxon>Micrococcales</taxon>
        <taxon>Promicromonosporaceae</taxon>
        <taxon>Isoptericola</taxon>
    </lineage>
</organism>
<dbReference type="Pfam" id="PF13581">
    <property type="entry name" value="HATPase_c_2"/>
    <property type="match status" value="1"/>
</dbReference>
<dbReference type="RefSeq" id="WP_225566918.1">
    <property type="nucleotide sequence ID" value="NZ_JAIXCQ010000018.1"/>
</dbReference>
<keyword evidence="6" id="KW-0175">Coiled coil</keyword>
<feature type="transmembrane region" description="Helical" evidence="8">
    <location>
        <begin position="85"/>
        <end position="105"/>
    </location>
</feature>
<keyword evidence="11" id="KW-1185">Reference proteome</keyword>
<gene>
    <name evidence="10" type="ORF">LEP48_17800</name>
</gene>
<feature type="transmembrane region" description="Helical" evidence="8">
    <location>
        <begin position="57"/>
        <end position="78"/>
    </location>
</feature>
<evidence type="ECO:0000256" key="2">
    <source>
        <dbReference type="ARBA" id="ARBA00012438"/>
    </source>
</evidence>
<dbReference type="InterPro" id="IPR003594">
    <property type="entry name" value="HATPase_dom"/>
</dbReference>
<feature type="coiled-coil region" evidence="6">
    <location>
        <begin position="141"/>
        <end position="175"/>
    </location>
</feature>
<keyword evidence="5" id="KW-0902">Two-component regulatory system</keyword>
<feature type="domain" description="Histidine kinase/HSP90-like ATPase" evidence="9">
    <location>
        <begin position="275"/>
        <end position="348"/>
    </location>
</feature>
<feature type="transmembrane region" description="Helical" evidence="8">
    <location>
        <begin position="16"/>
        <end position="37"/>
    </location>
</feature>
<evidence type="ECO:0000256" key="4">
    <source>
        <dbReference type="ARBA" id="ARBA00022777"/>
    </source>
</evidence>
<evidence type="ECO:0000313" key="10">
    <source>
        <dbReference type="EMBL" id="MCA5895186.1"/>
    </source>
</evidence>